<organism evidence="1">
    <name type="scientific">Prevotella sp. GTC17253</name>
    <dbReference type="NCBI Taxonomy" id="3236793"/>
    <lineage>
        <taxon>Bacteria</taxon>
        <taxon>Pseudomonadati</taxon>
        <taxon>Bacteroidota</taxon>
        <taxon>Bacteroidia</taxon>
        <taxon>Bacteroidales</taxon>
        <taxon>Prevotellaceae</taxon>
        <taxon>Prevotella</taxon>
    </lineage>
</organism>
<gene>
    <name evidence="1" type="ORF">GTC17253_06270</name>
</gene>
<name>A0AB33ISS9_9BACT</name>
<protein>
    <submittedName>
        <fullName evidence="1">Uncharacterized protein</fullName>
    </submittedName>
</protein>
<accession>A0AB33ISS9</accession>
<dbReference type="AlphaFoldDB" id="A0AB33ISS9"/>
<evidence type="ECO:0000313" key="1">
    <source>
        <dbReference type="EMBL" id="BFO70661.1"/>
    </source>
</evidence>
<reference evidence="1" key="1">
    <citation type="submission" date="2024-07" db="EMBL/GenBank/DDBJ databases">
        <title>Complete genome sequence of Prevotella sp. YM-2024 GTC17253.</title>
        <authorList>
            <person name="Hayashi M."/>
            <person name="Muto Y."/>
            <person name="Tanaka K."/>
            <person name="Niwa H."/>
        </authorList>
    </citation>
    <scope>NUCLEOTIDE SEQUENCE</scope>
    <source>
        <strain evidence="1">GTC17253</strain>
    </source>
</reference>
<dbReference type="EMBL" id="AP035785">
    <property type="protein sequence ID" value="BFO70661.1"/>
    <property type="molecule type" value="Genomic_DNA"/>
</dbReference>
<sequence>MRKMKIKKNFLYKLEFFYRNFGSDWSIEDFSNNRNVQKFLKDYLLVLEEKGIVKIIEGNKFKITNLPSSIMSRQSNSGIKE</sequence>
<proteinExistence type="predicted"/>